<dbReference type="PANTHER" id="PTHR30061">
    <property type="entry name" value="MALTOSE-BINDING PERIPLASMIC PROTEIN"/>
    <property type="match status" value="1"/>
</dbReference>
<sequence>MQVRKSITWGAALAAASLALSACAGGGPGPSSGDGSLTVWMMTGGPGDNPVIEEAISALKQAHPEAEVKVEIQQWDEIVTRLTTALASDDPPDIVEMGNTQTPLFTYSGALAQLDPAGFERSDEWLEGLSALTTYDGNTYAAPLYGGTKIVMYNRAKFAEAGISEPPTTLDELLADCDALAAANAGVPNFSPLYMPGEYWFAGVPFLFGKGGELATQTDGQWTAQMSSPENIAGLQAWRAFQNGCSPVPSSRTANTDSPDQDRIFADRNSAMIYMRAWERGAVLEMDPSLEPDLGYFIMPGYTEGAPLPVIIAGSTIGVAQNSPNQELATDFLHILTSESFQKSMTSAINQLPIVPGFLPTDAPEHIRLGAQAATVSRPVPSSPGQATLENEQFNEKFFARIASGDDPVAAAAAYDTHATETLNALGD</sequence>
<keyword evidence="6" id="KW-1185">Reference proteome</keyword>
<evidence type="ECO:0000313" key="6">
    <source>
        <dbReference type="Proteomes" id="UP001597114"/>
    </source>
</evidence>
<dbReference type="PANTHER" id="PTHR30061:SF50">
    <property type="entry name" value="MALTOSE_MALTODEXTRIN-BINDING PERIPLASMIC PROTEIN"/>
    <property type="match status" value="1"/>
</dbReference>
<evidence type="ECO:0000256" key="3">
    <source>
        <dbReference type="ARBA" id="ARBA00022729"/>
    </source>
</evidence>
<dbReference type="Pfam" id="PF01547">
    <property type="entry name" value="SBP_bac_1"/>
    <property type="match status" value="1"/>
</dbReference>
<organism evidence="5 6">
    <name type="scientific">Pseudonocardia yunnanensis</name>
    <dbReference type="NCBI Taxonomy" id="58107"/>
    <lineage>
        <taxon>Bacteria</taxon>
        <taxon>Bacillati</taxon>
        <taxon>Actinomycetota</taxon>
        <taxon>Actinomycetes</taxon>
        <taxon>Pseudonocardiales</taxon>
        <taxon>Pseudonocardiaceae</taxon>
        <taxon>Pseudonocardia</taxon>
    </lineage>
</organism>
<gene>
    <name evidence="5" type="ORF">ACFSJD_36540</name>
</gene>
<evidence type="ECO:0000256" key="1">
    <source>
        <dbReference type="ARBA" id="ARBA00008520"/>
    </source>
</evidence>
<evidence type="ECO:0000313" key="5">
    <source>
        <dbReference type="EMBL" id="MFD1523040.1"/>
    </source>
</evidence>
<evidence type="ECO:0000256" key="2">
    <source>
        <dbReference type="ARBA" id="ARBA00022448"/>
    </source>
</evidence>
<comment type="similarity">
    <text evidence="1">Belongs to the bacterial solute-binding protein 1 family.</text>
</comment>
<evidence type="ECO:0000256" key="4">
    <source>
        <dbReference type="SAM" id="SignalP"/>
    </source>
</evidence>
<comment type="caution">
    <text evidence="5">The sequence shown here is derived from an EMBL/GenBank/DDBJ whole genome shotgun (WGS) entry which is preliminary data.</text>
</comment>
<name>A0ABW4FAH7_9PSEU</name>
<protein>
    <submittedName>
        <fullName evidence="5">Extracellular solute-binding protein</fullName>
    </submittedName>
</protein>
<dbReference type="Proteomes" id="UP001597114">
    <property type="component" value="Unassembled WGS sequence"/>
</dbReference>
<proteinExistence type="inferred from homology"/>
<keyword evidence="2" id="KW-0813">Transport</keyword>
<dbReference type="RefSeq" id="WP_344722840.1">
    <property type="nucleotide sequence ID" value="NZ_BAAAUS010000014.1"/>
</dbReference>
<dbReference type="Gene3D" id="3.40.190.10">
    <property type="entry name" value="Periplasmic binding protein-like II"/>
    <property type="match status" value="1"/>
</dbReference>
<feature type="signal peptide" evidence="4">
    <location>
        <begin position="1"/>
        <end position="24"/>
    </location>
</feature>
<keyword evidence="3 4" id="KW-0732">Signal</keyword>
<dbReference type="SUPFAM" id="SSF53850">
    <property type="entry name" value="Periplasmic binding protein-like II"/>
    <property type="match status" value="1"/>
</dbReference>
<dbReference type="EMBL" id="JBHUCO010000055">
    <property type="protein sequence ID" value="MFD1523040.1"/>
    <property type="molecule type" value="Genomic_DNA"/>
</dbReference>
<dbReference type="InterPro" id="IPR006059">
    <property type="entry name" value="SBP"/>
</dbReference>
<feature type="chain" id="PRO_5046165392" evidence="4">
    <location>
        <begin position="25"/>
        <end position="428"/>
    </location>
</feature>
<reference evidence="6" key="1">
    <citation type="journal article" date="2019" name="Int. J. Syst. Evol. Microbiol.">
        <title>The Global Catalogue of Microorganisms (GCM) 10K type strain sequencing project: providing services to taxonomists for standard genome sequencing and annotation.</title>
        <authorList>
            <consortium name="The Broad Institute Genomics Platform"/>
            <consortium name="The Broad Institute Genome Sequencing Center for Infectious Disease"/>
            <person name="Wu L."/>
            <person name="Ma J."/>
        </authorList>
    </citation>
    <scope>NUCLEOTIDE SEQUENCE [LARGE SCALE GENOMIC DNA]</scope>
    <source>
        <strain evidence="6">CCM 7043</strain>
    </source>
</reference>
<dbReference type="PROSITE" id="PS51257">
    <property type="entry name" value="PROKAR_LIPOPROTEIN"/>
    <property type="match status" value="1"/>
</dbReference>
<accession>A0ABW4FAH7</accession>